<evidence type="ECO:0000256" key="1">
    <source>
        <dbReference type="SAM" id="MobiDB-lite"/>
    </source>
</evidence>
<feature type="region of interest" description="Disordered" evidence="1">
    <location>
        <begin position="145"/>
        <end position="199"/>
    </location>
</feature>
<reference evidence="2" key="1">
    <citation type="journal article" date="2020" name="Stud. Mycol.">
        <title>101 Dothideomycetes genomes: a test case for predicting lifestyles and emergence of pathogens.</title>
        <authorList>
            <person name="Haridas S."/>
            <person name="Albert R."/>
            <person name="Binder M."/>
            <person name="Bloem J."/>
            <person name="Labutti K."/>
            <person name="Salamov A."/>
            <person name="Andreopoulos B."/>
            <person name="Baker S."/>
            <person name="Barry K."/>
            <person name="Bills G."/>
            <person name="Bluhm B."/>
            <person name="Cannon C."/>
            <person name="Castanera R."/>
            <person name="Culley D."/>
            <person name="Daum C."/>
            <person name="Ezra D."/>
            <person name="Gonzalez J."/>
            <person name="Henrissat B."/>
            <person name="Kuo A."/>
            <person name="Liang C."/>
            <person name="Lipzen A."/>
            <person name="Lutzoni F."/>
            <person name="Magnuson J."/>
            <person name="Mondo S."/>
            <person name="Nolan M."/>
            <person name="Ohm R."/>
            <person name="Pangilinan J."/>
            <person name="Park H.-J."/>
            <person name="Ramirez L."/>
            <person name="Alfaro M."/>
            <person name="Sun H."/>
            <person name="Tritt A."/>
            <person name="Yoshinaga Y."/>
            <person name="Zwiers L.-H."/>
            <person name="Turgeon B."/>
            <person name="Goodwin S."/>
            <person name="Spatafora J."/>
            <person name="Crous P."/>
            <person name="Grigoriev I."/>
        </authorList>
    </citation>
    <scope>NUCLEOTIDE SEQUENCE</scope>
    <source>
        <strain evidence="2">CBS 113979</strain>
    </source>
</reference>
<organism evidence="2 3">
    <name type="scientific">Aulographum hederae CBS 113979</name>
    <dbReference type="NCBI Taxonomy" id="1176131"/>
    <lineage>
        <taxon>Eukaryota</taxon>
        <taxon>Fungi</taxon>
        <taxon>Dikarya</taxon>
        <taxon>Ascomycota</taxon>
        <taxon>Pezizomycotina</taxon>
        <taxon>Dothideomycetes</taxon>
        <taxon>Pleosporomycetidae</taxon>
        <taxon>Aulographales</taxon>
        <taxon>Aulographaceae</taxon>
    </lineage>
</organism>
<sequence>MASPSSKRRKLSPTASETGRDQSASPSRSPRRASYLSPTKASLARFNPNLLPKPDVTRHGRPESAGNSTSRPTSAGASRAAVGDTTSMNPSPAGTRAARPAVTGQGGPSPSNLGQQRLSYILGKAGGDDVQEEDTPTREIETFRRDNAHIPDVDMGIGRPSIGLDLPSARLNDRPFPNLAPTGRTRPNAPKEIGTPLRDSMEDALPRGLLFGTPSKRPSQGNLFPERAKSPAMEAAMVEEPAVQTATREEEVQEQEDLAAEEPGAEESEYPRKQKSVQTKEQIAKIRERDDLRQHLEALRKELNQYERLVQLPMEQIADRDIQQIVTLLSKDLEDDTTKSKPPPVSQILASFLPFAKAPPPSYDASVSDKPVASHQPVDLPNPLPFLRLFTSFTANSTIATSPTSDSHEHIIQTHTFSINSLSSILIATLVLGLSIPILEPSSPKITSVSVPRLSAWATAELGSFIREREADGDVGALTWSLQSYWDIAIKRAGCWHRCEEQFSQLFSATGEDVAADDQENMISARKNAKGKGKETKRGSVARKEMSRKDILRHIGRKSVLLRSNEVAFRVWWEIDFDWSGEGESRIRAEAAVPNTWNGVDDRNSLKRIPATFEKLVKQKGVFGAVTVMTGLLFP</sequence>
<feature type="compositionally biased region" description="Low complexity" evidence="1">
    <location>
        <begin position="23"/>
        <end position="34"/>
    </location>
</feature>
<name>A0A6G1H264_9PEZI</name>
<gene>
    <name evidence="2" type="ORF">K402DRAFT_453780</name>
</gene>
<feature type="compositionally biased region" description="Acidic residues" evidence="1">
    <location>
        <begin position="251"/>
        <end position="268"/>
    </location>
</feature>
<feature type="region of interest" description="Disordered" evidence="1">
    <location>
        <begin position="239"/>
        <end position="281"/>
    </location>
</feature>
<protein>
    <submittedName>
        <fullName evidence="2">Uncharacterized protein</fullName>
    </submittedName>
</protein>
<proteinExistence type="predicted"/>
<evidence type="ECO:0000313" key="3">
    <source>
        <dbReference type="Proteomes" id="UP000800041"/>
    </source>
</evidence>
<dbReference type="EMBL" id="ML977153">
    <property type="protein sequence ID" value="KAF1987313.1"/>
    <property type="molecule type" value="Genomic_DNA"/>
</dbReference>
<accession>A0A6G1H264</accession>
<dbReference type="OrthoDB" id="4160836at2759"/>
<dbReference type="AlphaFoldDB" id="A0A6G1H264"/>
<dbReference type="Proteomes" id="UP000800041">
    <property type="component" value="Unassembled WGS sequence"/>
</dbReference>
<feature type="compositionally biased region" description="Polar residues" evidence="1">
    <location>
        <begin position="65"/>
        <end position="76"/>
    </location>
</feature>
<keyword evidence="3" id="KW-1185">Reference proteome</keyword>
<evidence type="ECO:0000313" key="2">
    <source>
        <dbReference type="EMBL" id="KAF1987313.1"/>
    </source>
</evidence>
<feature type="region of interest" description="Disordered" evidence="1">
    <location>
        <begin position="1"/>
        <end position="120"/>
    </location>
</feature>
<feature type="compositionally biased region" description="Polar residues" evidence="1">
    <location>
        <begin position="108"/>
        <end position="118"/>
    </location>
</feature>
<feature type="compositionally biased region" description="Basic residues" evidence="1">
    <location>
        <begin position="1"/>
        <end position="11"/>
    </location>
</feature>